<sequence length="245" mass="25893">MPQSVEADRHCLVTGANRGLGLEFVRQLLARGDRVVAACRQPGRATALNTLAGEYPGRLHVLPLDVASARSRDELVRELPLVLDDARLGLLLNNAGVLHGGERFGQVAESDLETSLRTNAVGPFLLTQALAPLLADAESARPGAVVANLSSEIGSIARRQEFRTPSYAIGKAAQNMGSVLLAQALASRGIRVVALHPGWVRTDMGGAQATLPAEEAVAELLQVIGRLEAGATGLFLDRHGQPVPW</sequence>
<dbReference type="PANTHER" id="PTHR43544:SF12">
    <property type="entry name" value="NAD(P)-BINDING ROSSMANN-FOLD SUPERFAMILY PROTEIN"/>
    <property type="match status" value="1"/>
</dbReference>
<dbReference type="RefSeq" id="WP_052631529.1">
    <property type="nucleotide sequence ID" value="NZ_CP011144.1"/>
</dbReference>
<dbReference type="Gene3D" id="3.40.50.720">
    <property type="entry name" value="NAD(P)-binding Rossmann-like Domain"/>
    <property type="match status" value="1"/>
</dbReference>
<dbReference type="PANTHER" id="PTHR43544">
    <property type="entry name" value="SHORT-CHAIN DEHYDROGENASE/REDUCTASE"/>
    <property type="match status" value="1"/>
</dbReference>
<proteinExistence type="predicted"/>
<dbReference type="Proteomes" id="UP000033067">
    <property type="component" value="Chromosome"/>
</dbReference>
<dbReference type="InterPro" id="IPR036291">
    <property type="entry name" value="NAD(P)-bd_dom_sf"/>
</dbReference>
<dbReference type="PATRIC" id="fig|314722.6.peg.1568"/>
<dbReference type="InterPro" id="IPR002347">
    <property type="entry name" value="SDR_fam"/>
</dbReference>
<gene>
    <name evidence="1" type="ORF">WQ53_07325</name>
</gene>
<dbReference type="AlphaFoldDB" id="A0A0E3UN42"/>
<dbReference type="EMBL" id="CP011144">
    <property type="protein sequence ID" value="AKC86605.1"/>
    <property type="molecule type" value="Genomic_DNA"/>
</dbReference>
<dbReference type="Pfam" id="PF00106">
    <property type="entry name" value="adh_short"/>
    <property type="match status" value="1"/>
</dbReference>
<name>A0A0E3UN42_9GAMM</name>
<dbReference type="CDD" id="cd05325">
    <property type="entry name" value="carb_red_sniffer_like_SDR_c"/>
    <property type="match status" value="1"/>
</dbReference>
<accession>A0A0E3UN42</accession>
<dbReference type="GO" id="GO:0016491">
    <property type="term" value="F:oxidoreductase activity"/>
    <property type="evidence" value="ECO:0007669"/>
    <property type="project" value="TreeGrafter"/>
</dbReference>
<dbReference type="InterPro" id="IPR051468">
    <property type="entry name" value="Fungal_SecMetab_SDRs"/>
</dbReference>
<evidence type="ECO:0000313" key="2">
    <source>
        <dbReference type="Proteomes" id="UP000033067"/>
    </source>
</evidence>
<protein>
    <submittedName>
        <fullName evidence="1">Short-chain dehydrogenase</fullName>
    </submittedName>
</protein>
<evidence type="ECO:0000313" key="1">
    <source>
        <dbReference type="EMBL" id="AKC86605.1"/>
    </source>
</evidence>
<reference evidence="1 2" key="1">
    <citation type="journal article" date="2015" name="Genome Announc.">
        <title>Complete Genome Sequence of Pseudoxanthomonas suwonensis Strain J1, a Cellulose-Degrading Bacterium Isolated from Leaf- and Wood-Enriched Soil.</title>
        <authorList>
            <person name="Hou L."/>
            <person name="Jiang J."/>
            <person name="Xu Z."/>
            <person name="Zhou Y."/>
            <person name="Leung F.C."/>
        </authorList>
    </citation>
    <scope>NUCLEOTIDE SEQUENCE [LARGE SCALE GENOMIC DNA]</scope>
    <source>
        <strain evidence="1 2">J1</strain>
    </source>
</reference>
<dbReference type="GO" id="GO:0005737">
    <property type="term" value="C:cytoplasm"/>
    <property type="evidence" value="ECO:0007669"/>
    <property type="project" value="TreeGrafter"/>
</dbReference>
<dbReference type="SUPFAM" id="SSF51735">
    <property type="entry name" value="NAD(P)-binding Rossmann-fold domains"/>
    <property type="match status" value="1"/>
</dbReference>
<keyword evidence="2" id="KW-1185">Reference proteome</keyword>
<organism evidence="1 2">
    <name type="scientific">Pseudoxanthomonas suwonensis</name>
    <dbReference type="NCBI Taxonomy" id="314722"/>
    <lineage>
        <taxon>Bacteria</taxon>
        <taxon>Pseudomonadati</taxon>
        <taxon>Pseudomonadota</taxon>
        <taxon>Gammaproteobacteria</taxon>
        <taxon>Lysobacterales</taxon>
        <taxon>Lysobacteraceae</taxon>
        <taxon>Pseudoxanthomonas</taxon>
    </lineage>
</organism>
<dbReference type="PRINTS" id="PR00081">
    <property type="entry name" value="GDHRDH"/>
</dbReference>
<dbReference type="KEGG" id="psuw:WQ53_07325"/>
<dbReference type="OrthoDB" id="5786478at2"/>